<dbReference type="AlphaFoldDB" id="A0A5B0WC83"/>
<dbReference type="GO" id="GO:0016787">
    <property type="term" value="F:hydrolase activity"/>
    <property type="evidence" value="ECO:0007669"/>
    <property type="project" value="UniProtKB-KW"/>
</dbReference>
<keyword evidence="2" id="KW-0378">Hydrolase</keyword>
<protein>
    <submittedName>
        <fullName evidence="2">Alpha/beta hydrolase</fullName>
    </submittedName>
</protein>
<dbReference type="Proteomes" id="UP000323608">
    <property type="component" value="Unassembled WGS sequence"/>
</dbReference>
<dbReference type="InterPro" id="IPR050266">
    <property type="entry name" value="AB_hydrolase_sf"/>
</dbReference>
<evidence type="ECO:0000313" key="2">
    <source>
        <dbReference type="EMBL" id="KAA1183955.1"/>
    </source>
</evidence>
<dbReference type="PANTHER" id="PTHR43798">
    <property type="entry name" value="MONOACYLGLYCEROL LIPASE"/>
    <property type="match status" value="1"/>
</dbReference>
<comment type="caution">
    <text evidence="2">The sequence shown here is derived from an EMBL/GenBank/DDBJ whole genome shotgun (WGS) entry which is preliminary data.</text>
</comment>
<organism evidence="2 3">
    <name type="scientific">Rhizobium tropici</name>
    <dbReference type="NCBI Taxonomy" id="398"/>
    <lineage>
        <taxon>Bacteria</taxon>
        <taxon>Pseudomonadati</taxon>
        <taxon>Pseudomonadota</taxon>
        <taxon>Alphaproteobacteria</taxon>
        <taxon>Hyphomicrobiales</taxon>
        <taxon>Rhizobiaceae</taxon>
        <taxon>Rhizobium/Agrobacterium group</taxon>
        <taxon>Rhizobium</taxon>
    </lineage>
</organism>
<dbReference type="Gene3D" id="3.40.50.1820">
    <property type="entry name" value="alpha/beta hydrolase"/>
    <property type="match status" value="1"/>
</dbReference>
<dbReference type="GO" id="GO:0016020">
    <property type="term" value="C:membrane"/>
    <property type="evidence" value="ECO:0007669"/>
    <property type="project" value="TreeGrafter"/>
</dbReference>
<dbReference type="InterPro" id="IPR000639">
    <property type="entry name" value="Epox_hydrolase-like"/>
</dbReference>
<dbReference type="SUPFAM" id="SSF53474">
    <property type="entry name" value="alpha/beta-Hydrolases"/>
    <property type="match status" value="1"/>
</dbReference>
<dbReference type="OrthoDB" id="9780765at2"/>
<dbReference type="InterPro" id="IPR000073">
    <property type="entry name" value="AB_hydrolase_1"/>
</dbReference>
<dbReference type="PANTHER" id="PTHR43798:SF33">
    <property type="entry name" value="HYDROLASE, PUTATIVE (AFU_ORTHOLOGUE AFUA_2G14860)-RELATED"/>
    <property type="match status" value="1"/>
</dbReference>
<reference evidence="2 3" key="1">
    <citation type="submission" date="2019-07" db="EMBL/GenBank/DDBJ databases">
        <title>The Draft Genome Sequence of Rhizobium tropici SARCC-755 Associated with Superior Nodulation on Pigeonpea (Cajanus cajan (L.) Millsp.).</title>
        <authorList>
            <person name="Bopape F.L."/>
            <person name="Hassen A.I."/>
            <person name="Swanevelder Z.H."/>
            <person name="Gwata E.T."/>
        </authorList>
    </citation>
    <scope>NUCLEOTIDE SEQUENCE [LARGE SCALE GENOMIC DNA]</scope>
    <source>
        <strain evidence="2 3">SARCC-755</strain>
    </source>
</reference>
<dbReference type="RefSeq" id="WP_149634082.1">
    <property type="nucleotide sequence ID" value="NZ_VNIP01000004.1"/>
</dbReference>
<dbReference type="PRINTS" id="PR00412">
    <property type="entry name" value="EPOXHYDRLASE"/>
</dbReference>
<dbReference type="EMBL" id="VNIP01000004">
    <property type="protein sequence ID" value="KAA1183955.1"/>
    <property type="molecule type" value="Genomic_DNA"/>
</dbReference>
<name>A0A5B0WC83_RHITR</name>
<feature type="domain" description="AB hydrolase-1" evidence="1">
    <location>
        <begin position="32"/>
        <end position="293"/>
    </location>
</feature>
<dbReference type="InterPro" id="IPR029058">
    <property type="entry name" value="AB_hydrolase_fold"/>
</dbReference>
<evidence type="ECO:0000313" key="3">
    <source>
        <dbReference type="Proteomes" id="UP000323608"/>
    </source>
</evidence>
<accession>A0A5B0WC83</accession>
<gene>
    <name evidence="2" type="ORF">FP026_08040</name>
</gene>
<proteinExistence type="predicted"/>
<evidence type="ECO:0000259" key="1">
    <source>
        <dbReference type="Pfam" id="PF12697"/>
    </source>
</evidence>
<sequence length="302" mass="33087">MSAANGTATKTVETGTLSIGYLEHGAPDGWPVVLSHGFPYDVHAFDEVGRILAQAGARVIVPYTRGFGPTRCLSDETPRSGQQAARGLDIVELIDVLGIKRPILGGFDWGGNASCVAAALWPGQIGGLVSYAGYDIIDVNGQRLPVAPALEKVFWYQHLFQTERGRECLSQHRRDLCRILWSEWSPGWQFDDATFARSANAFENPDFVDVVISCYRHSFGLEAGEMAMQEFEARLAQKPAIAVPAVTIDGTNDPLKPGGTSHHAKMFVGFHEHRVVDAGHNVPQEQPEEFARAVLRVHEQIN</sequence>
<dbReference type="Pfam" id="PF12697">
    <property type="entry name" value="Abhydrolase_6"/>
    <property type="match status" value="1"/>
</dbReference>